<keyword evidence="5" id="KW-0949">S-adenosyl-L-methionine</keyword>
<dbReference type="PIRSF" id="PIRSF005917">
    <property type="entry name" value="MTase_YraL"/>
    <property type="match status" value="1"/>
</dbReference>
<proteinExistence type="predicted"/>
<dbReference type="InterPro" id="IPR000878">
    <property type="entry name" value="4pyrrol_Mease"/>
</dbReference>
<evidence type="ECO:0000313" key="7">
    <source>
        <dbReference type="EMBL" id="MPM84404.1"/>
    </source>
</evidence>
<dbReference type="EMBL" id="VSSQ01032962">
    <property type="protein sequence ID" value="MPM84404.1"/>
    <property type="molecule type" value="Genomic_DNA"/>
</dbReference>
<feature type="domain" description="Tetrapyrrole methylase" evidence="6">
    <location>
        <begin position="6"/>
        <end position="133"/>
    </location>
</feature>
<evidence type="ECO:0000256" key="1">
    <source>
        <dbReference type="ARBA" id="ARBA00022490"/>
    </source>
</evidence>
<dbReference type="GO" id="GO:0032259">
    <property type="term" value="P:methylation"/>
    <property type="evidence" value="ECO:0007669"/>
    <property type="project" value="UniProtKB-KW"/>
</dbReference>
<keyword evidence="3 7" id="KW-0489">Methyltransferase</keyword>
<dbReference type="InterPro" id="IPR014776">
    <property type="entry name" value="4pyrrole_Mease_sub2"/>
</dbReference>
<dbReference type="PANTHER" id="PTHR46111:SF1">
    <property type="entry name" value="RIBOSOMAL RNA SMALL SUBUNIT METHYLTRANSFERASE I"/>
    <property type="match status" value="1"/>
</dbReference>
<sequence>MNQFGTLYIVATPIGHPDDITLRAIETLKAADAVVCEEYKPGSTLLKKLGIEGKELILLNEHNEAEVAAELLTRLLNGQSLALFSDCGTPVFSDPGHYLIQLASSSGVKVSPIPGASSLMAALSVLDFHLERFMFAGFLPRDPDVRRKMLTYYRTLKMPLVVRVTVAFDMTLPTETIYRGEAADVRKMIGPRKGEFIMIIGNMGKGLSRKL</sequence>
<dbReference type="Gene3D" id="3.40.1010.10">
    <property type="entry name" value="Cobalt-precorrin-4 Transmethylase, Domain 1"/>
    <property type="match status" value="1"/>
</dbReference>
<evidence type="ECO:0000259" key="6">
    <source>
        <dbReference type="Pfam" id="PF00590"/>
    </source>
</evidence>
<dbReference type="AlphaFoldDB" id="A0A645D509"/>
<keyword evidence="4 7" id="KW-0808">Transferase</keyword>
<dbReference type="GO" id="GO:0006364">
    <property type="term" value="P:rRNA processing"/>
    <property type="evidence" value="ECO:0007669"/>
    <property type="project" value="UniProtKB-KW"/>
</dbReference>
<keyword evidence="2" id="KW-0698">rRNA processing</keyword>
<dbReference type="EC" id="2.1.1.198" evidence="7"/>
<dbReference type="InterPro" id="IPR014777">
    <property type="entry name" value="4pyrrole_Mease_sub1"/>
</dbReference>
<organism evidence="7">
    <name type="scientific">bioreactor metagenome</name>
    <dbReference type="NCBI Taxonomy" id="1076179"/>
    <lineage>
        <taxon>unclassified sequences</taxon>
        <taxon>metagenomes</taxon>
        <taxon>ecological metagenomes</taxon>
    </lineage>
</organism>
<evidence type="ECO:0000256" key="4">
    <source>
        <dbReference type="ARBA" id="ARBA00022679"/>
    </source>
</evidence>
<dbReference type="GO" id="GO:0008168">
    <property type="term" value="F:methyltransferase activity"/>
    <property type="evidence" value="ECO:0007669"/>
    <property type="project" value="UniProtKB-KW"/>
</dbReference>
<name>A0A645D509_9ZZZZ</name>
<gene>
    <name evidence="7" type="primary">rsmI_48</name>
    <name evidence="7" type="ORF">SDC9_131475</name>
</gene>
<dbReference type="InterPro" id="IPR035996">
    <property type="entry name" value="4pyrrol_Methylase_sf"/>
</dbReference>
<protein>
    <submittedName>
        <fullName evidence="7">Ribosomal RNA small subunit methyltransferase I</fullName>
        <ecNumber evidence="7">2.1.1.198</ecNumber>
    </submittedName>
</protein>
<comment type="caution">
    <text evidence="7">The sequence shown here is derived from an EMBL/GenBank/DDBJ whole genome shotgun (WGS) entry which is preliminary data.</text>
</comment>
<evidence type="ECO:0000256" key="2">
    <source>
        <dbReference type="ARBA" id="ARBA00022552"/>
    </source>
</evidence>
<dbReference type="PANTHER" id="PTHR46111">
    <property type="entry name" value="RIBOSOMAL RNA SMALL SUBUNIT METHYLTRANSFERASE I"/>
    <property type="match status" value="1"/>
</dbReference>
<dbReference type="SUPFAM" id="SSF53790">
    <property type="entry name" value="Tetrapyrrole methylase"/>
    <property type="match status" value="1"/>
</dbReference>
<evidence type="ECO:0000256" key="3">
    <source>
        <dbReference type="ARBA" id="ARBA00022603"/>
    </source>
</evidence>
<dbReference type="Gene3D" id="3.30.950.10">
    <property type="entry name" value="Methyltransferase, Cobalt-precorrin-4 Transmethylase, Domain 2"/>
    <property type="match status" value="1"/>
</dbReference>
<dbReference type="Pfam" id="PF00590">
    <property type="entry name" value="TP_methylase"/>
    <property type="match status" value="1"/>
</dbReference>
<keyword evidence="1" id="KW-0963">Cytoplasm</keyword>
<dbReference type="InterPro" id="IPR008189">
    <property type="entry name" value="rRNA_ssu_MeTfrase_I"/>
</dbReference>
<accession>A0A645D509</accession>
<dbReference type="CDD" id="cd19918">
    <property type="entry name" value="RsmI_like"/>
    <property type="match status" value="1"/>
</dbReference>
<reference evidence="7" key="1">
    <citation type="submission" date="2019-08" db="EMBL/GenBank/DDBJ databases">
        <authorList>
            <person name="Kucharzyk K."/>
            <person name="Murdoch R.W."/>
            <person name="Higgins S."/>
            <person name="Loffler F."/>
        </authorList>
    </citation>
    <scope>NUCLEOTIDE SEQUENCE</scope>
</reference>
<evidence type="ECO:0000256" key="5">
    <source>
        <dbReference type="ARBA" id="ARBA00022691"/>
    </source>
</evidence>